<organism evidence="10 11">
    <name type="scientific">Persicimonas caeni</name>
    <dbReference type="NCBI Taxonomy" id="2292766"/>
    <lineage>
        <taxon>Bacteria</taxon>
        <taxon>Deltaproteobacteria</taxon>
        <taxon>Bradymonadales</taxon>
        <taxon>Bradymonadaceae</taxon>
        <taxon>Persicimonas</taxon>
    </lineage>
</organism>
<comment type="subcellular location">
    <subcellularLocation>
        <location evidence="1">Cell outer membrane</location>
        <topology evidence="1">Multi-pass membrane protein</topology>
    </subcellularLocation>
</comment>
<dbReference type="Gene3D" id="2.40.160.60">
    <property type="entry name" value="Outer membrane protein transport protein (OMPP1/FadL/TodX)"/>
    <property type="match status" value="1"/>
</dbReference>
<keyword evidence="6" id="KW-0472">Membrane</keyword>
<gene>
    <name evidence="10" type="ORF">FIV42_16785</name>
</gene>
<evidence type="ECO:0008006" key="12">
    <source>
        <dbReference type="Google" id="ProtNLM"/>
    </source>
</evidence>
<dbReference type="InterPro" id="IPR005017">
    <property type="entry name" value="OMPP1/FadL/TodX"/>
</dbReference>
<feature type="signal peptide" evidence="9">
    <location>
        <begin position="1"/>
        <end position="21"/>
    </location>
</feature>
<evidence type="ECO:0000313" key="11">
    <source>
        <dbReference type="Proteomes" id="UP000315995"/>
    </source>
</evidence>
<dbReference type="RefSeq" id="WP_141198806.1">
    <property type="nucleotide sequence ID" value="NZ_CP041186.1"/>
</dbReference>
<dbReference type="SUPFAM" id="SSF56935">
    <property type="entry name" value="Porins"/>
    <property type="match status" value="1"/>
</dbReference>
<evidence type="ECO:0000256" key="6">
    <source>
        <dbReference type="ARBA" id="ARBA00023136"/>
    </source>
</evidence>
<evidence type="ECO:0000256" key="7">
    <source>
        <dbReference type="ARBA" id="ARBA00023237"/>
    </source>
</evidence>
<dbReference type="GO" id="GO:0015483">
    <property type="term" value="F:long-chain fatty acid transporting porin activity"/>
    <property type="evidence" value="ECO:0007669"/>
    <property type="project" value="TreeGrafter"/>
</dbReference>
<reference evidence="10 11" key="1">
    <citation type="submission" date="2019-06" db="EMBL/GenBank/DDBJ databases">
        <title>Persicimonas caeni gen. nov., sp. nov., a predatory bacterium isolated from solar saltern.</title>
        <authorList>
            <person name="Wang S."/>
        </authorList>
    </citation>
    <scope>NUCLEOTIDE SEQUENCE [LARGE SCALE GENOMIC DNA]</scope>
    <source>
        <strain evidence="10 11">YN101</strain>
    </source>
</reference>
<accession>A0A5B8YBM3</accession>
<keyword evidence="4" id="KW-0812">Transmembrane</keyword>
<proteinExistence type="inferred from homology"/>
<evidence type="ECO:0000256" key="3">
    <source>
        <dbReference type="ARBA" id="ARBA00022452"/>
    </source>
</evidence>
<evidence type="ECO:0000256" key="2">
    <source>
        <dbReference type="ARBA" id="ARBA00008163"/>
    </source>
</evidence>
<feature type="chain" id="PRO_5030106508" description="Aromatic hydrocarbon degradation protein" evidence="9">
    <location>
        <begin position="22"/>
        <end position="479"/>
    </location>
</feature>
<keyword evidence="11" id="KW-1185">Reference proteome</keyword>
<dbReference type="AlphaFoldDB" id="A0A4Y6PVF1"/>
<name>A0A4Y6PVF1_PERCE</name>
<dbReference type="PANTHER" id="PTHR35093">
    <property type="entry name" value="OUTER MEMBRANE PROTEIN NMB0088-RELATED"/>
    <property type="match status" value="1"/>
</dbReference>
<dbReference type="GO" id="GO:0009279">
    <property type="term" value="C:cell outer membrane"/>
    <property type="evidence" value="ECO:0007669"/>
    <property type="project" value="UniProtKB-SubCell"/>
</dbReference>
<evidence type="ECO:0000256" key="5">
    <source>
        <dbReference type="ARBA" id="ARBA00022729"/>
    </source>
</evidence>
<keyword evidence="3" id="KW-1134">Transmembrane beta strand</keyword>
<evidence type="ECO:0000256" key="4">
    <source>
        <dbReference type="ARBA" id="ARBA00022692"/>
    </source>
</evidence>
<feature type="region of interest" description="Disordered" evidence="8">
    <location>
        <begin position="91"/>
        <end position="111"/>
    </location>
</feature>
<dbReference type="Proteomes" id="UP000315995">
    <property type="component" value="Chromosome"/>
</dbReference>
<comment type="similarity">
    <text evidence="2">Belongs to the OmpP1/FadL family.</text>
</comment>
<dbReference type="PANTHER" id="PTHR35093:SF8">
    <property type="entry name" value="OUTER MEMBRANE PROTEIN NMB0088-RELATED"/>
    <property type="match status" value="1"/>
</dbReference>
<accession>A0A4Y6PVF1</accession>
<evidence type="ECO:0000256" key="8">
    <source>
        <dbReference type="SAM" id="MobiDB-lite"/>
    </source>
</evidence>
<dbReference type="EMBL" id="CP041186">
    <property type="protein sequence ID" value="QDG52334.1"/>
    <property type="molecule type" value="Genomic_DNA"/>
</dbReference>
<evidence type="ECO:0000313" key="10">
    <source>
        <dbReference type="EMBL" id="QDG52334.1"/>
    </source>
</evidence>
<keyword evidence="5 9" id="KW-0732">Signal</keyword>
<evidence type="ECO:0000256" key="9">
    <source>
        <dbReference type="SAM" id="SignalP"/>
    </source>
</evidence>
<keyword evidence="7" id="KW-0998">Cell outer membrane</keyword>
<sequence>MRRLLCVTFGLAALLAAGAEAAASPFEMYGAGGRAAATAGAQTASAEGSAAIFYNLGALAHSESSISVGIIGGINRSRILLMDRPSGYDVPDLGPQSPAVPSGSEPNPRQDTTDIDSLYAFNLGAVTSFGIENFRAGVLLSVPSSGYVDVNTHFPDERERIFSNQLHFTLIDRRVRRMDLELGVAYKVADWLSAGLGAAFVPGSGMNTSVFIPDVSDQGDVDVNSDIDTESNWGLMAGVLVDATDDLSFGLQLRNEVYFRIQGTNNIRLGTEGGEDERIIEQELDWTPSYSPASAAVGVAWTVGRAQILADARYERWSDFRDTHSQPTNFEDTLSPRLGLEYELESGSDLRAGLGWVPSPVPDQTGRTNYVDNDRLITSAGASYTFDAFGAPLQLDWALQMQLLFTRDTEKAVRGDYPDCGPGVEALCDEVPDDTSDPRTGQPYDAAQGLQTGNPGFPGFTSGGWLGAVVLELSWLPED</sequence>
<dbReference type="Pfam" id="PF03349">
    <property type="entry name" value="Toluene_X"/>
    <property type="match status" value="1"/>
</dbReference>
<protein>
    <recommendedName>
        <fullName evidence="12">Aromatic hydrocarbon degradation protein</fullName>
    </recommendedName>
</protein>
<evidence type="ECO:0000256" key="1">
    <source>
        <dbReference type="ARBA" id="ARBA00004571"/>
    </source>
</evidence>
<dbReference type="OrthoDB" id="5482465at2"/>